<dbReference type="PANTHER" id="PTHR33744:SF1">
    <property type="entry name" value="DNA-BINDING TRANSCRIPTIONAL ACTIVATOR ADER"/>
    <property type="match status" value="1"/>
</dbReference>
<dbReference type="InterPro" id="IPR051448">
    <property type="entry name" value="CdaR-like_regulators"/>
</dbReference>
<sequence>MTLSSAEAITLKDILALPVLVAAGTRLLSEASHLDQPIRWVHVVDTPRGGELIDGGELLLTTGASLGKTAPERYRTIDKWVDAGAAALLIEIGVVLDELPQDILEHCAERGLPLIVTAGEVRFLEVTEAVHSSVLSRQFQQVEQLQRINESFWSLMYNRAQAEQLILHTSRELALPVVLEDLAHRVILYAEGHELPSQLLQGWEGKSRRWASDHSAAGLIANPVTVQDPENSEVSWSFIDIQGQGIHWGRLFVRGAALDDTLTLHTMRHAAMALTIERLGALNPHAWTDLRERIGLKRVLKNRFTTVEGQKVVLESNGFHTDGRALLASELRSAERLSLTSVRNVLLSISPDVEVMVAHHENNSHRVVCIISANSQKWEATELAEATRQALAGLGTAIEFLVATGPRGPVDLSSALHRMSALNAQIPETGVALRRADRNQFDGLVNYLHQDVRVQEFGETTLQPVLLHDARNDSDLMVTLSTLLEHPTSRSAAAQKLHLSRTALYSRIATIERLLAVDLNKGEDFFGLSLAVRSYYGA</sequence>
<name>A0ABP9B731_9MICC</name>
<accession>A0ABP9B731</accession>
<reference evidence="4" key="1">
    <citation type="journal article" date="2019" name="Int. J. Syst. Evol. Microbiol.">
        <title>The Global Catalogue of Microorganisms (GCM) 10K type strain sequencing project: providing services to taxonomists for standard genome sequencing and annotation.</title>
        <authorList>
            <consortium name="The Broad Institute Genomics Platform"/>
            <consortium name="The Broad Institute Genome Sequencing Center for Infectious Disease"/>
            <person name="Wu L."/>
            <person name="Ma J."/>
        </authorList>
    </citation>
    <scope>NUCLEOTIDE SEQUENCE [LARGE SCALE GENOMIC DNA]</scope>
    <source>
        <strain evidence="4">JCM 18541</strain>
    </source>
</reference>
<gene>
    <name evidence="3" type="ORF">GCM10023352_05780</name>
</gene>
<feature type="domain" description="Purine catabolism PurC-like" evidence="1">
    <location>
        <begin position="13"/>
        <end position="133"/>
    </location>
</feature>
<protein>
    <submittedName>
        <fullName evidence="3">PucR family transcriptional regulator</fullName>
    </submittedName>
</protein>
<dbReference type="EMBL" id="BAABKP010000001">
    <property type="protein sequence ID" value="GAA4790603.1"/>
    <property type="molecule type" value="Genomic_DNA"/>
</dbReference>
<comment type="caution">
    <text evidence="3">The sequence shown here is derived from an EMBL/GenBank/DDBJ whole genome shotgun (WGS) entry which is preliminary data.</text>
</comment>
<evidence type="ECO:0000259" key="2">
    <source>
        <dbReference type="Pfam" id="PF13556"/>
    </source>
</evidence>
<dbReference type="InterPro" id="IPR025736">
    <property type="entry name" value="PucR_C-HTH_dom"/>
</dbReference>
<dbReference type="InterPro" id="IPR012914">
    <property type="entry name" value="PucR_dom"/>
</dbReference>
<dbReference type="PANTHER" id="PTHR33744">
    <property type="entry name" value="CARBOHYDRATE DIACID REGULATOR"/>
    <property type="match status" value="1"/>
</dbReference>
<dbReference type="Pfam" id="PF07905">
    <property type="entry name" value="PucR"/>
    <property type="match status" value="1"/>
</dbReference>
<dbReference type="Pfam" id="PF13556">
    <property type="entry name" value="HTH_30"/>
    <property type="match status" value="1"/>
</dbReference>
<dbReference type="RefSeq" id="WP_345444521.1">
    <property type="nucleotide sequence ID" value="NZ_BAABKP010000001.1"/>
</dbReference>
<evidence type="ECO:0000259" key="1">
    <source>
        <dbReference type="Pfam" id="PF07905"/>
    </source>
</evidence>
<feature type="domain" description="PucR C-terminal helix-turn-helix" evidence="2">
    <location>
        <begin position="476"/>
        <end position="533"/>
    </location>
</feature>
<dbReference type="Gene3D" id="1.10.10.2840">
    <property type="entry name" value="PucR C-terminal helix-turn-helix domain"/>
    <property type="match status" value="1"/>
</dbReference>
<evidence type="ECO:0000313" key="3">
    <source>
        <dbReference type="EMBL" id="GAA4790603.1"/>
    </source>
</evidence>
<organism evidence="3 4">
    <name type="scientific">Rothia endophytica</name>
    <dbReference type="NCBI Taxonomy" id="1324766"/>
    <lineage>
        <taxon>Bacteria</taxon>
        <taxon>Bacillati</taxon>
        <taxon>Actinomycetota</taxon>
        <taxon>Actinomycetes</taxon>
        <taxon>Micrococcales</taxon>
        <taxon>Micrococcaceae</taxon>
        <taxon>Rothia</taxon>
    </lineage>
</organism>
<evidence type="ECO:0000313" key="4">
    <source>
        <dbReference type="Proteomes" id="UP001500187"/>
    </source>
</evidence>
<proteinExistence type="predicted"/>
<dbReference type="Proteomes" id="UP001500187">
    <property type="component" value="Unassembled WGS sequence"/>
</dbReference>
<dbReference type="InterPro" id="IPR042070">
    <property type="entry name" value="PucR_C-HTH_sf"/>
</dbReference>
<keyword evidence="4" id="KW-1185">Reference proteome</keyword>